<gene>
    <name evidence="1" type="ORF">PFISCL1PPCAC_6486</name>
</gene>
<protein>
    <submittedName>
        <fullName evidence="1">Uncharacterized protein</fullName>
    </submittedName>
</protein>
<keyword evidence="2" id="KW-1185">Reference proteome</keyword>
<dbReference type="Proteomes" id="UP001432322">
    <property type="component" value="Unassembled WGS sequence"/>
</dbReference>
<feature type="non-terminal residue" evidence="1">
    <location>
        <position position="81"/>
    </location>
</feature>
<evidence type="ECO:0000313" key="1">
    <source>
        <dbReference type="EMBL" id="GMT15189.1"/>
    </source>
</evidence>
<reference evidence="1" key="1">
    <citation type="submission" date="2023-10" db="EMBL/GenBank/DDBJ databases">
        <title>Genome assembly of Pristionchus species.</title>
        <authorList>
            <person name="Yoshida K."/>
            <person name="Sommer R.J."/>
        </authorList>
    </citation>
    <scope>NUCLEOTIDE SEQUENCE</scope>
    <source>
        <strain evidence="1">RS5133</strain>
    </source>
</reference>
<accession>A0AAV5VBK8</accession>
<proteinExistence type="predicted"/>
<feature type="non-terminal residue" evidence="1">
    <location>
        <position position="1"/>
    </location>
</feature>
<comment type="caution">
    <text evidence="1">The sequence shown here is derived from an EMBL/GenBank/DDBJ whole genome shotgun (WGS) entry which is preliminary data.</text>
</comment>
<name>A0AAV5VBK8_9BILA</name>
<evidence type="ECO:0000313" key="2">
    <source>
        <dbReference type="Proteomes" id="UP001432322"/>
    </source>
</evidence>
<dbReference type="AlphaFoldDB" id="A0AAV5VBK8"/>
<dbReference type="EMBL" id="BTSY01000002">
    <property type="protein sequence ID" value="GMT15189.1"/>
    <property type="molecule type" value="Genomic_DNA"/>
</dbReference>
<organism evidence="1 2">
    <name type="scientific">Pristionchus fissidentatus</name>
    <dbReference type="NCBI Taxonomy" id="1538716"/>
    <lineage>
        <taxon>Eukaryota</taxon>
        <taxon>Metazoa</taxon>
        <taxon>Ecdysozoa</taxon>
        <taxon>Nematoda</taxon>
        <taxon>Chromadorea</taxon>
        <taxon>Rhabditida</taxon>
        <taxon>Rhabditina</taxon>
        <taxon>Diplogasteromorpha</taxon>
        <taxon>Diplogasteroidea</taxon>
        <taxon>Neodiplogasteridae</taxon>
        <taxon>Pristionchus</taxon>
    </lineage>
</organism>
<sequence>EAEETKPRGLEEAFFTHRSKDNSVLVVLPFSNPPFHGRFRFPLSEDQLDELYGVLPADGYNLSVKNEFDGHILRTFSIPWN</sequence>